<comment type="caution">
    <text evidence="5">The sequence shown here is derived from an EMBL/GenBank/DDBJ whole genome shotgun (WGS) entry which is preliminary data.</text>
</comment>
<keyword evidence="1 3" id="KW-0732">Signal</keyword>
<evidence type="ECO:0000313" key="6">
    <source>
        <dbReference type="Proteomes" id="UP001419268"/>
    </source>
</evidence>
<dbReference type="GO" id="GO:0031982">
    <property type="term" value="C:vesicle"/>
    <property type="evidence" value="ECO:0007669"/>
    <property type="project" value="TreeGrafter"/>
</dbReference>
<feature type="region of interest" description="Disordered" evidence="2">
    <location>
        <begin position="130"/>
        <end position="216"/>
    </location>
</feature>
<proteinExistence type="predicted"/>
<evidence type="ECO:0000256" key="1">
    <source>
        <dbReference type="ARBA" id="ARBA00022729"/>
    </source>
</evidence>
<protein>
    <recommendedName>
        <fullName evidence="4">Prolamin-like domain-containing protein</fullName>
    </recommendedName>
</protein>
<keyword evidence="6" id="KW-1185">Reference proteome</keyword>
<dbReference type="Proteomes" id="UP001419268">
    <property type="component" value="Unassembled WGS sequence"/>
</dbReference>
<evidence type="ECO:0000256" key="2">
    <source>
        <dbReference type="SAM" id="MobiDB-lite"/>
    </source>
</evidence>
<feature type="domain" description="Prolamin-like" evidence="4">
    <location>
        <begin position="56"/>
        <end position="119"/>
    </location>
</feature>
<dbReference type="InterPro" id="IPR008502">
    <property type="entry name" value="Prolamin-like"/>
</dbReference>
<organism evidence="5 6">
    <name type="scientific">Stephania cephalantha</name>
    <dbReference type="NCBI Taxonomy" id="152367"/>
    <lineage>
        <taxon>Eukaryota</taxon>
        <taxon>Viridiplantae</taxon>
        <taxon>Streptophyta</taxon>
        <taxon>Embryophyta</taxon>
        <taxon>Tracheophyta</taxon>
        <taxon>Spermatophyta</taxon>
        <taxon>Magnoliopsida</taxon>
        <taxon>Ranunculales</taxon>
        <taxon>Menispermaceae</taxon>
        <taxon>Menispermoideae</taxon>
        <taxon>Cissampelideae</taxon>
        <taxon>Stephania</taxon>
    </lineage>
</organism>
<dbReference type="PANTHER" id="PTHR31181">
    <property type="entry name" value="EGG CELL-SECRETED PROTEIN 1.4"/>
    <property type="match status" value="1"/>
</dbReference>
<dbReference type="GO" id="GO:0009567">
    <property type="term" value="P:double fertilization forming a zygote and endosperm"/>
    <property type="evidence" value="ECO:0007669"/>
    <property type="project" value="TreeGrafter"/>
</dbReference>
<reference evidence="5 6" key="1">
    <citation type="submission" date="2024-01" db="EMBL/GenBank/DDBJ databases">
        <title>Genome assemblies of Stephania.</title>
        <authorList>
            <person name="Yang L."/>
        </authorList>
    </citation>
    <scope>NUCLEOTIDE SEQUENCE [LARGE SCALE GENOMIC DNA]</scope>
    <source>
        <strain evidence="5">JXDWG</strain>
        <tissue evidence="5">Leaf</tissue>
    </source>
</reference>
<name>A0AAP0EUX0_9MAGN</name>
<dbReference type="GO" id="GO:0080155">
    <property type="term" value="P:regulation of double fertilization forming a zygote and endosperm"/>
    <property type="evidence" value="ECO:0007669"/>
    <property type="project" value="TreeGrafter"/>
</dbReference>
<dbReference type="EMBL" id="JBBNAG010000011">
    <property type="protein sequence ID" value="KAK9095409.1"/>
    <property type="molecule type" value="Genomic_DNA"/>
</dbReference>
<dbReference type="GO" id="GO:0005576">
    <property type="term" value="C:extracellular region"/>
    <property type="evidence" value="ECO:0007669"/>
    <property type="project" value="TreeGrafter"/>
</dbReference>
<evidence type="ECO:0000259" key="4">
    <source>
        <dbReference type="Pfam" id="PF05617"/>
    </source>
</evidence>
<dbReference type="Pfam" id="PF05617">
    <property type="entry name" value="Prolamin_like"/>
    <property type="match status" value="1"/>
</dbReference>
<feature type="signal peptide" evidence="3">
    <location>
        <begin position="1"/>
        <end position="31"/>
    </location>
</feature>
<evidence type="ECO:0000313" key="5">
    <source>
        <dbReference type="EMBL" id="KAK9095409.1"/>
    </source>
</evidence>
<dbReference type="AlphaFoldDB" id="A0AAP0EUX0"/>
<accession>A0AAP0EUX0</accession>
<feature type="chain" id="PRO_5042913644" description="Prolamin-like domain-containing protein" evidence="3">
    <location>
        <begin position="32"/>
        <end position="216"/>
    </location>
</feature>
<gene>
    <name evidence="5" type="ORF">Scep_026878</name>
</gene>
<evidence type="ECO:0000256" key="3">
    <source>
        <dbReference type="SAM" id="SignalP"/>
    </source>
</evidence>
<dbReference type="PANTHER" id="PTHR31181:SF67">
    <property type="entry name" value="PROLAMIN-LIKE PROTEIN (DUF1278)"/>
    <property type="match status" value="1"/>
</dbReference>
<dbReference type="GO" id="GO:2000008">
    <property type="term" value="P:regulation of protein localization to cell surface"/>
    <property type="evidence" value="ECO:0007669"/>
    <property type="project" value="TreeGrafter"/>
</dbReference>
<sequence>MSLSAKRNVGQVLTLLLTVATAVMLIAPAQARPRSSVQTSASIWSWPSPTDPEIQKCWSVLANAQGCAQEIFKSFVTRKMCLGPACCKAISQLSENCVPKVFAWGPFNPLFLPLVRAYCASIGGGALAPPPGHAQAPLPSQDIPPSAATPPDQGGLAPAPTEGAEPTQDQGGDAESPEGGNAPEPSPSFEPSPNDGEEPSPSPEFVISSDEDFDEP</sequence>